<keyword evidence="5 8" id="KW-1133">Transmembrane helix</keyword>
<dbReference type="GO" id="GO:0005886">
    <property type="term" value="C:plasma membrane"/>
    <property type="evidence" value="ECO:0007669"/>
    <property type="project" value="UniProtKB-SubCell"/>
</dbReference>
<dbReference type="Pfam" id="PF18967">
    <property type="entry name" value="PycTM"/>
    <property type="match status" value="1"/>
</dbReference>
<evidence type="ECO:0000313" key="11">
    <source>
        <dbReference type="Proteomes" id="UP000570166"/>
    </source>
</evidence>
<reference evidence="10 11" key="1">
    <citation type="submission" date="2020-07" db="EMBL/GenBank/DDBJ databases">
        <authorList>
            <person name="Sun Q."/>
        </authorList>
    </citation>
    <scope>NUCLEOTIDE SEQUENCE [LARGE SCALE GENOMIC DNA]</scope>
    <source>
        <strain evidence="10 11">CGMCC 1.13654</strain>
    </source>
</reference>
<comment type="subcellular location">
    <subcellularLocation>
        <location evidence="1">Cell membrane</location>
    </subcellularLocation>
</comment>
<dbReference type="GO" id="GO:0051607">
    <property type="term" value="P:defense response to virus"/>
    <property type="evidence" value="ECO:0007669"/>
    <property type="project" value="UniProtKB-KW"/>
</dbReference>
<evidence type="ECO:0000256" key="5">
    <source>
        <dbReference type="ARBA" id="ARBA00022989"/>
    </source>
</evidence>
<evidence type="ECO:0000256" key="8">
    <source>
        <dbReference type="SAM" id="Phobius"/>
    </source>
</evidence>
<keyword evidence="6" id="KW-0051">Antiviral defense</keyword>
<feature type="transmembrane region" description="Helical" evidence="8">
    <location>
        <begin position="32"/>
        <end position="56"/>
    </location>
</feature>
<evidence type="ECO:0000313" key="10">
    <source>
        <dbReference type="EMBL" id="MBA2933261.1"/>
    </source>
</evidence>
<protein>
    <recommendedName>
        <fullName evidence="9">Pycsar effector protein domain-containing protein</fullName>
    </recommendedName>
</protein>
<name>A0A838L1L6_9SPHN</name>
<keyword evidence="2" id="KW-1003">Cell membrane</keyword>
<evidence type="ECO:0000256" key="1">
    <source>
        <dbReference type="ARBA" id="ARBA00004236"/>
    </source>
</evidence>
<keyword evidence="4" id="KW-0547">Nucleotide-binding</keyword>
<dbReference type="Proteomes" id="UP000570166">
    <property type="component" value="Unassembled WGS sequence"/>
</dbReference>
<organism evidence="10 11">
    <name type="scientific">Sphingomonas chungangi</name>
    <dbReference type="NCBI Taxonomy" id="2683589"/>
    <lineage>
        <taxon>Bacteria</taxon>
        <taxon>Pseudomonadati</taxon>
        <taxon>Pseudomonadota</taxon>
        <taxon>Alphaproteobacteria</taxon>
        <taxon>Sphingomonadales</taxon>
        <taxon>Sphingomonadaceae</taxon>
        <taxon>Sphingomonas</taxon>
    </lineage>
</organism>
<evidence type="ECO:0000256" key="3">
    <source>
        <dbReference type="ARBA" id="ARBA00022692"/>
    </source>
</evidence>
<dbReference type="EMBL" id="JACEIB010000002">
    <property type="protein sequence ID" value="MBA2933261.1"/>
    <property type="molecule type" value="Genomic_DNA"/>
</dbReference>
<evidence type="ECO:0000256" key="4">
    <source>
        <dbReference type="ARBA" id="ARBA00022741"/>
    </source>
</evidence>
<dbReference type="GO" id="GO:0000166">
    <property type="term" value="F:nucleotide binding"/>
    <property type="evidence" value="ECO:0007669"/>
    <property type="project" value="UniProtKB-KW"/>
</dbReference>
<evidence type="ECO:0000256" key="2">
    <source>
        <dbReference type="ARBA" id="ARBA00022475"/>
    </source>
</evidence>
<keyword evidence="11" id="KW-1185">Reference proteome</keyword>
<comment type="caution">
    <text evidence="10">The sequence shown here is derived from an EMBL/GenBank/DDBJ whole genome shotgun (WGS) entry which is preliminary data.</text>
</comment>
<evidence type="ECO:0000259" key="9">
    <source>
        <dbReference type="Pfam" id="PF18967"/>
    </source>
</evidence>
<evidence type="ECO:0000256" key="6">
    <source>
        <dbReference type="ARBA" id="ARBA00023118"/>
    </source>
</evidence>
<accession>A0A838L1L6</accession>
<dbReference type="InterPro" id="IPR043760">
    <property type="entry name" value="PycTM_dom"/>
</dbReference>
<sequence length="142" mass="16029">MADQKASILMAATFAIFTFAVGQSNYESPSFYPLLVLGGFSFAAALLAAIAILPAISSKSTGPVNLLFFGSFKRFTEEQYIDRIIEVLQHDESIYRTMARDIYQNGTVLFKRKYYWLGYAYRVFLVGLTASLLTFLIQVIRH</sequence>
<feature type="domain" description="Pycsar effector protein" evidence="9">
    <location>
        <begin position="2"/>
        <end position="137"/>
    </location>
</feature>
<gene>
    <name evidence="10" type="ORF">HZF05_04055</name>
</gene>
<dbReference type="AlphaFoldDB" id="A0A838L1L6"/>
<evidence type="ECO:0000256" key="7">
    <source>
        <dbReference type="ARBA" id="ARBA00023136"/>
    </source>
</evidence>
<proteinExistence type="predicted"/>
<feature type="transmembrane region" description="Helical" evidence="8">
    <location>
        <begin position="119"/>
        <end position="140"/>
    </location>
</feature>
<keyword evidence="3 8" id="KW-0812">Transmembrane</keyword>
<keyword evidence="7 8" id="KW-0472">Membrane</keyword>